<keyword evidence="1" id="KW-0732">Signal</keyword>
<feature type="domain" description="ABC-type glycine betaine transport system substrate-binding" evidence="2">
    <location>
        <begin position="46"/>
        <end position="310"/>
    </location>
</feature>
<name>A0A068T3D7_NEOGA</name>
<evidence type="ECO:0000313" key="3">
    <source>
        <dbReference type="EMBL" id="CDN51920.1"/>
    </source>
</evidence>
<evidence type="ECO:0000259" key="2">
    <source>
        <dbReference type="Pfam" id="PF04069"/>
    </source>
</evidence>
<protein>
    <submittedName>
        <fullName evidence="3">Glycine betaine-binding periplasmic protein</fullName>
    </submittedName>
</protein>
<feature type="chain" id="PRO_5001653613" evidence="1">
    <location>
        <begin position="22"/>
        <end position="328"/>
    </location>
</feature>
<dbReference type="AlphaFoldDB" id="A0A068T3D7"/>
<sequence length="328" mass="36123">MKRLLTVGAFSLALMAQPVLANDKPGKGVTVRPMLPTQIEEFFQHRILFRALEDLGYTIAQPNEAEYQTIHVAIGAGDADFTAVSWETLHKGFFDEAGGTKVMSRVGNYIAGALQGYLIDKATYDSGVHDLSQLKDPVIAKKFDSDGDGKADLAGCIPGWGCERVIEHELDEYKLRDTVTHNQGSYQAMMADTIARFKTGKPVLYYTWTPYWVSGVLVPGKDVEWLSVPYTSLPDGAKLNTEFNGKNLGFAVDNIGVVARNDFLVKNPAAKKLFEVAKLDINDISAENKLITDGQKTSADIDRHVANWIKANQATYDSWLKSARDAAK</sequence>
<dbReference type="NCBIfam" id="NF008334">
    <property type="entry name" value="PRK11119.1"/>
    <property type="match status" value="1"/>
</dbReference>
<dbReference type="RefSeq" id="WP_041365610.1">
    <property type="nucleotide sequence ID" value="NZ_HG938354.1"/>
</dbReference>
<dbReference type="CDD" id="cd13638">
    <property type="entry name" value="PBP2_EcProx_like"/>
    <property type="match status" value="1"/>
</dbReference>
<dbReference type="eggNOG" id="COG2113">
    <property type="taxonomic scope" value="Bacteria"/>
</dbReference>
<dbReference type="GeneID" id="24259962"/>
<organism evidence="3 4">
    <name type="scientific">Neorhizobium galegae bv. orientalis str. HAMBI 540</name>
    <dbReference type="NCBI Taxonomy" id="1028800"/>
    <lineage>
        <taxon>Bacteria</taxon>
        <taxon>Pseudomonadati</taxon>
        <taxon>Pseudomonadota</taxon>
        <taxon>Alphaproteobacteria</taxon>
        <taxon>Hyphomicrobiales</taxon>
        <taxon>Rhizobiaceae</taxon>
        <taxon>Rhizobium/Agrobacterium group</taxon>
        <taxon>Neorhizobium</taxon>
    </lineage>
</organism>
<feature type="signal peptide" evidence="1">
    <location>
        <begin position="1"/>
        <end position="21"/>
    </location>
</feature>
<dbReference type="OrthoDB" id="9787902at2"/>
<geneLocation type="plasmid" evidence="4">
    <name>II</name>
</geneLocation>
<dbReference type="Gene3D" id="3.40.190.10">
    <property type="entry name" value="Periplasmic binding protein-like II"/>
    <property type="match status" value="1"/>
</dbReference>
<proteinExistence type="predicted"/>
<evidence type="ECO:0000313" key="4">
    <source>
        <dbReference type="Proteomes" id="UP000028181"/>
    </source>
</evidence>
<evidence type="ECO:0000256" key="1">
    <source>
        <dbReference type="SAM" id="SignalP"/>
    </source>
</evidence>
<gene>
    <name evidence="3" type="ORF">RG540_PA12440</name>
</gene>
<dbReference type="Gene3D" id="3.40.190.100">
    <property type="entry name" value="Glycine betaine-binding periplasmic protein, domain 2"/>
    <property type="match status" value="1"/>
</dbReference>
<keyword evidence="4" id="KW-1185">Reference proteome</keyword>
<dbReference type="Pfam" id="PF04069">
    <property type="entry name" value="OpuAC"/>
    <property type="match status" value="1"/>
</dbReference>
<dbReference type="InterPro" id="IPR007210">
    <property type="entry name" value="ABC_Gly_betaine_transp_sub-bd"/>
</dbReference>
<reference evidence="4" key="1">
    <citation type="journal article" date="2014" name="BMC Genomics">
        <title>Genome sequencing of two Neorhizobium galegae strains reveals a noeT gene responsible for the unusual acetylation of the nodulation factors.</title>
        <authorList>
            <person name="Osterman J."/>
            <person name="Marsh J."/>
            <person name="Laine P.K."/>
            <person name="Zeng Z."/>
            <person name="Alatalo E."/>
            <person name="Sullivan J.T."/>
            <person name="Young J.P."/>
            <person name="Thomas-Oates J."/>
            <person name="Paulin L."/>
            <person name="Lindstrom K."/>
        </authorList>
    </citation>
    <scope>NUCLEOTIDE SEQUENCE [LARGE SCALE GENOMIC DNA]</scope>
    <source>
        <strain evidence="4">HAMBI 540</strain>
    </source>
</reference>
<keyword evidence="3" id="KW-0614">Plasmid</keyword>
<dbReference type="EMBL" id="HG938354">
    <property type="protein sequence ID" value="CDN51920.1"/>
    <property type="molecule type" value="Genomic_DNA"/>
</dbReference>
<dbReference type="HOGENOM" id="CLU_070055_0_0_5"/>
<dbReference type="GO" id="GO:0022857">
    <property type="term" value="F:transmembrane transporter activity"/>
    <property type="evidence" value="ECO:0007669"/>
    <property type="project" value="InterPro"/>
</dbReference>
<dbReference type="PATRIC" id="fig|1028800.3.peg.5883"/>
<accession>A0A068T3D7</accession>
<dbReference type="Proteomes" id="UP000028181">
    <property type="component" value="Plasmid pHAMBI540a"/>
</dbReference>
<dbReference type="GO" id="GO:0043190">
    <property type="term" value="C:ATP-binding cassette (ABC) transporter complex"/>
    <property type="evidence" value="ECO:0007669"/>
    <property type="project" value="InterPro"/>
</dbReference>
<dbReference type="KEGG" id="ngg:RG540_PA12440"/>
<dbReference type="SUPFAM" id="SSF53850">
    <property type="entry name" value="Periplasmic binding protein-like II"/>
    <property type="match status" value="1"/>
</dbReference>